<evidence type="ECO:0000313" key="6">
    <source>
        <dbReference type="Proteomes" id="UP000823883"/>
    </source>
</evidence>
<dbReference type="Pfam" id="PF08218">
    <property type="entry name" value="Citrate_ly_lig"/>
    <property type="match status" value="1"/>
</dbReference>
<comment type="function">
    <text evidence="3">Acetylation of prosthetic group (2-(5''-phosphoribosyl)-3'-dephosphocoenzyme-A) of the gamma subunit of citrate lyase.</text>
</comment>
<gene>
    <name evidence="5" type="primary">citC</name>
    <name evidence="5" type="ORF">IAA04_04955</name>
</gene>
<evidence type="ECO:0000259" key="4">
    <source>
        <dbReference type="PROSITE" id="PS51186"/>
    </source>
</evidence>
<keyword evidence="1 3" id="KW-0547">Nucleotide-binding</keyword>
<dbReference type="EC" id="6.2.1.22" evidence="3"/>
<dbReference type="InterPro" id="IPR014729">
    <property type="entry name" value="Rossmann-like_a/b/a_fold"/>
</dbReference>
<dbReference type="GO" id="GO:0008771">
    <property type="term" value="F:[citrate (pro-3S)-lyase] ligase activity"/>
    <property type="evidence" value="ECO:0007669"/>
    <property type="project" value="UniProtKB-EC"/>
</dbReference>
<accession>A0A9D2PC88</accession>
<dbReference type="InterPro" id="IPR016181">
    <property type="entry name" value="Acyl_CoA_acyltransferase"/>
</dbReference>
<evidence type="ECO:0000313" key="5">
    <source>
        <dbReference type="EMBL" id="HJC47381.1"/>
    </source>
</evidence>
<dbReference type="Gene3D" id="3.40.50.620">
    <property type="entry name" value="HUPs"/>
    <property type="match status" value="1"/>
</dbReference>
<dbReference type="InterPro" id="IPR000182">
    <property type="entry name" value="GNAT_dom"/>
</dbReference>
<dbReference type="InterPro" id="IPR013166">
    <property type="entry name" value="Citrate_lyase_ligase_C"/>
</dbReference>
<evidence type="ECO:0000256" key="2">
    <source>
        <dbReference type="ARBA" id="ARBA00022840"/>
    </source>
</evidence>
<reference evidence="5" key="2">
    <citation type="submission" date="2021-04" db="EMBL/GenBank/DDBJ databases">
        <authorList>
            <person name="Gilroy R."/>
        </authorList>
    </citation>
    <scope>NUCLEOTIDE SEQUENCE</scope>
    <source>
        <strain evidence="5">CHK183-5548</strain>
    </source>
</reference>
<protein>
    <recommendedName>
        <fullName evidence="3">[Citrate [pro-3S]-lyase] ligase</fullName>
        <ecNumber evidence="3">6.2.1.22</ecNumber>
    </recommendedName>
</protein>
<dbReference type="EMBL" id="DWWL01000030">
    <property type="protein sequence ID" value="HJC47381.1"/>
    <property type="molecule type" value="Genomic_DNA"/>
</dbReference>
<dbReference type="Proteomes" id="UP000823883">
    <property type="component" value="Unassembled WGS sequence"/>
</dbReference>
<feature type="domain" description="N-acetyltransferase" evidence="4">
    <location>
        <begin position="1"/>
        <end position="128"/>
    </location>
</feature>
<evidence type="ECO:0000256" key="3">
    <source>
        <dbReference type="PIRNR" id="PIRNR005751"/>
    </source>
</evidence>
<dbReference type="PANTHER" id="PTHR40599:SF1">
    <property type="entry name" value="[CITRATE [PRO-3S]-LYASE] LIGASE"/>
    <property type="match status" value="1"/>
</dbReference>
<proteinExistence type="predicted"/>
<dbReference type="PANTHER" id="PTHR40599">
    <property type="entry name" value="[CITRATE [PRO-3S]-LYASE] LIGASE"/>
    <property type="match status" value="1"/>
</dbReference>
<dbReference type="GO" id="GO:0016747">
    <property type="term" value="F:acyltransferase activity, transferring groups other than amino-acyl groups"/>
    <property type="evidence" value="ECO:0007669"/>
    <property type="project" value="InterPro"/>
</dbReference>
<reference evidence="5" key="1">
    <citation type="journal article" date="2021" name="PeerJ">
        <title>Extensive microbial diversity within the chicken gut microbiome revealed by metagenomics and culture.</title>
        <authorList>
            <person name="Gilroy R."/>
            <person name="Ravi A."/>
            <person name="Getino M."/>
            <person name="Pursley I."/>
            <person name="Horton D.L."/>
            <person name="Alikhan N.F."/>
            <person name="Baker D."/>
            <person name="Gharbi K."/>
            <person name="Hall N."/>
            <person name="Watson M."/>
            <person name="Adriaenssens E.M."/>
            <person name="Foster-Nyarko E."/>
            <person name="Jarju S."/>
            <person name="Secka A."/>
            <person name="Antonio M."/>
            <person name="Oren A."/>
            <person name="Chaudhuri R.R."/>
            <person name="La Ragione R."/>
            <person name="Hildebrand F."/>
            <person name="Pallen M.J."/>
        </authorList>
    </citation>
    <scope>NUCLEOTIDE SEQUENCE</scope>
    <source>
        <strain evidence="5">CHK183-5548</strain>
    </source>
</reference>
<sequence>MAEYSLSPILPTDRRAMRQLDQLLEREGIRRDGHLDYTAGLFDEDYRLVAAGSCFGNTLRCMAVDSAHQGEGLLNQIVTHLMDYEYERGILDLFVYTKCTTALFFKSLGFYEIARVPERVVFMENRKDGFSSYLRRLKEETVRQLPGGCLPEEGVSGAVVINANPFTLGHRYLIEEAGKRCSLLHVFVVSEELSLIPFDVRFRLVKEGCEGLPPIVFHETKSYMISSSTFPSYFLKDEDTVIRSHGELDIAVFVRIAEALGITCRFAGEEPFSRVTRLYNEVMSRQLPLSGLDFIQIPRRELDGRPISASAVRRLIKEGQIEQIRPLVPESTWRYFSSEEGAETVRAIQSAPEVVHY</sequence>
<evidence type="ECO:0000256" key="1">
    <source>
        <dbReference type="ARBA" id="ARBA00022741"/>
    </source>
</evidence>
<comment type="catalytic activity">
    <reaction evidence="3">
        <text>holo-[citrate lyase ACP] + acetate + ATP = acetyl-[citrate lyase ACP] + AMP + diphosphate</text>
        <dbReference type="Rhea" id="RHEA:23788"/>
        <dbReference type="Rhea" id="RHEA-COMP:10158"/>
        <dbReference type="Rhea" id="RHEA-COMP:13710"/>
        <dbReference type="ChEBI" id="CHEBI:30089"/>
        <dbReference type="ChEBI" id="CHEBI:30616"/>
        <dbReference type="ChEBI" id="CHEBI:33019"/>
        <dbReference type="ChEBI" id="CHEBI:82683"/>
        <dbReference type="ChEBI" id="CHEBI:137976"/>
        <dbReference type="ChEBI" id="CHEBI:456215"/>
        <dbReference type="EC" id="6.2.1.22"/>
    </reaction>
</comment>
<dbReference type="SMART" id="SM00764">
    <property type="entry name" value="Citrate_ly_lig"/>
    <property type="match status" value="1"/>
</dbReference>
<keyword evidence="2 3" id="KW-0067">ATP-binding</keyword>
<dbReference type="SUPFAM" id="SSF55729">
    <property type="entry name" value="Acyl-CoA N-acyltransferases (Nat)"/>
    <property type="match status" value="1"/>
</dbReference>
<dbReference type="SUPFAM" id="SSF52374">
    <property type="entry name" value="Nucleotidylyl transferase"/>
    <property type="match status" value="1"/>
</dbReference>
<dbReference type="PROSITE" id="PS51186">
    <property type="entry name" value="GNAT"/>
    <property type="match status" value="1"/>
</dbReference>
<dbReference type="AlphaFoldDB" id="A0A9D2PC88"/>
<organism evidence="5 6">
    <name type="scientific">Candidatus Lachnoclostridium pullistercoris</name>
    <dbReference type="NCBI Taxonomy" id="2838632"/>
    <lineage>
        <taxon>Bacteria</taxon>
        <taxon>Bacillati</taxon>
        <taxon>Bacillota</taxon>
        <taxon>Clostridia</taxon>
        <taxon>Lachnospirales</taxon>
        <taxon>Lachnospiraceae</taxon>
    </lineage>
</organism>
<dbReference type="InterPro" id="IPR005216">
    <property type="entry name" value="Citrate_lyase_ligase"/>
</dbReference>
<dbReference type="PIRSF" id="PIRSF005751">
    <property type="entry name" value="Acet_citr_lig"/>
    <property type="match status" value="1"/>
</dbReference>
<dbReference type="GO" id="GO:0005524">
    <property type="term" value="F:ATP binding"/>
    <property type="evidence" value="ECO:0007669"/>
    <property type="project" value="UniProtKB-UniRule"/>
</dbReference>
<keyword evidence="3 5" id="KW-0436">Ligase</keyword>
<comment type="caution">
    <text evidence="5">The sequence shown here is derived from an EMBL/GenBank/DDBJ whole genome shotgun (WGS) entry which is preliminary data.</text>
</comment>
<dbReference type="NCBIfam" id="TIGR00124">
    <property type="entry name" value="cit_ly_ligase"/>
    <property type="match status" value="1"/>
</dbReference>
<name>A0A9D2PC88_9FIRM</name>
<dbReference type="Gene3D" id="3.40.630.30">
    <property type="match status" value="1"/>
</dbReference>